<dbReference type="PROSITE" id="PS51198">
    <property type="entry name" value="UVRD_HELICASE_ATP_BIND"/>
    <property type="match status" value="1"/>
</dbReference>
<gene>
    <name evidence="17" type="ORF">SAMN04488508_104300</name>
</gene>
<dbReference type="InterPro" id="IPR014016">
    <property type="entry name" value="UvrD-like_ATP-bd"/>
</dbReference>
<evidence type="ECO:0000256" key="13">
    <source>
        <dbReference type="ARBA" id="ARBA00048988"/>
    </source>
</evidence>
<dbReference type="Gene3D" id="3.40.50.300">
    <property type="entry name" value="P-loop containing nucleotide triphosphate hydrolases"/>
    <property type="match status" value="3"/>
</dbReference>
<sequence>MNSHTAFTVYNAAAGAGKTYTLVKAYLITLLIGEFKDGYKNILAITFTNKAVAEMKIRVLENLIGISQAVTPAKYQDLVNDLVIETGIDQGKLKKKADRILKSILHNYAAFDIVTIDTFTHRVIRTFAYDLGIPLNFEIEMDTEMLIDEAVDALISKIGVDQELTKLIIDFAMGKLDEDKSWDVSIELRKVAKLLFSENDRKHLAAFADKKTKDFEVLKQELIQRIDQIENDVSSKALGVLNTIDHSGLGFEDFTRKSVPTHFQKIANKEKPIDFKAAWKQDIYSASFYGAKLESSKKESIDAIRPEIEAVFVETKKRLQQIHLFQNVIKNLTPLSVLNAIHKELMDIKKERKILLISEFNTIISTTIQDQPAPFIYERLGERYRDYFIDEFQDTSELQWNNLIPLVDNAVSAETLSGKKGQITIVGDAKQAIYRWRGGKAEQFINLSADHNPFSVKEKEVLNLPKNYRSHEEVIRFNNTFFTELAKDFSNPKHQKLYELGNKQEVNTKKGGYVNISFIEANNIAEENEIYPQKVYEQIAELLEKGYKANEICIIVRKQKEGTAIADFLTEKGVAIISSETLLINNAPEVSFIINMMTWHMQPDNLLAKINVLHFISEHLQVKEKHGFLQKMIFLKTRDFTTALQAIGIDFNANLLALKPLYEAVEYLISSFKLSTVAPAYLQFFLDVVFSYTQKDVGDMMGFLSYWDERKDKLSIVAPEAEDAIKIMTIHKAKGLEFPCVIYPYANVDVYREIEPKTWFPVRPNDYLGFEEVFIDYSRSIGDYTEEAQEMVAKRRAQLELDAFNLLYVVLTRAKEQLYIISKLEITQKGESNPNKFSGKLISYLNSIGVWNKEQLEYEFGMSERPMLIAKETSDKVKVVKLTRFGDTRNNYKVHIVTHSSKLWNTIQETAIEKGNLIHDLMASVYVQDDVKRVIQEAFIKGEINTSEKEILSVELDNVVRHPELAPYFSERNIIYNERDIIYKGRLFRPDRVVIDSNRNATVIDYKTGSYDISHAKQVDEYAGIMQKMGYSIEKKILIYFDKKITLKYI</sequence>
<protein>
    <recommendedName>
        <fullName evidence="12">DNA 3'-5' helicase</fullName>
        <ecNumber evidence="12">5.6.2.4</ecNumber>
    </recommendedName>
</protein>
<reference evidence="18" key="1">
    <citation type="submission" date="2016-11" db="EMBL/GenBank/DDBJ databases">
        <authorList>
            <person name="Varghese N."/>
            <person name="Submissions S."/>
        </authorList>
    </citation>
    <scope>NUCLEOTIDE SEQUENCE [LARGE SCALE GENOMIC DNA]</scope>
    <source>
        <strain evidence="18">DSM 22623</strain>
    </source>
</reference>
<dbReference type="AlphaFoldDB" id="A0A1M6FIB4"/>
<comment type="catalytic activity">
    <reaction evidence="11">
        <text>Couples ATP hydrolysis with the unwinding of duplex DNA by translocating in the 3'-5' direction.</text>
        <dbReference type="EC" id="5.6.2.4"/>
    </reaction>
</comment>
<keyword evidence="8" id="KW-0238">DNA-binding</keyword>
<dbReference type="GO" id="GO:0043138">
    <property type="term" value="F:3'-5' DNA helicase activity"/>
    <property type="evidence" value="ECO:0007669"/>
    <property type="project" value="UniProtKB-EC"/>
</dbReference>
<evidence type="ECO:0000256" key="1">
    <source>
        <dbReference type="ARBA" id="ARBA00022722"/>
    </source>
</evidence>
<evidence type="ECO:0000256" key="9">
    <source>
        <dbReference type="ARBA" id="ARBA00023204"/>
    </source>
</evidence>
<keyword evidence="1" id="KW-0540">Nuclease</keyword>
<evidence type="ECO:0000256" key="12">
    <source>
        <dbReference type="ARBA" id="ARBA00034808"/>
    </source>
</evidence>
<keyword evidence="6 17" id="KW-0269">Exonuclease</keyword>
<keyword evidence="5 14" id="KW-0347">Helicase</keyword>
<evidence type="ECO:0000256" key="6">
    <source>
        <dbReference type="ARBA" id="ARBA00022839"/>
    </source>
</evidence>
<evidence type="ECO:0000259" key="16">
    <source>
        <dbReference type="PROSITE" id="PS51217"/>
    </source>
</evidence>
<dbReference type="GO" id="GO:0005524">
    <property type="term" value="F:ATP binding"/>
    <property type="evidence" value="ECO:0007669"/>
    <property type="project" value="UniProtKB-UniRule"/>
</dbReference>
<evidence type="ECO:0000256" key="4">
    <source>
        <dbReference type="ARBA" id="ARBA00022801"/>
    </source>
</evidence>
<dbReference type="SUPFAM" id="SSF52540">
    <property type="entry name" value="P-loop containing nucleoside triphosphate hydrolases"/>
    <property type="match status" value="1"/>
</dbReference>
<accession>A0A1M6FIB4</accession>
<dbReference type="Pfam" id="PF00580">
    <property type="entry name" value="UvrD-helicase"/>
    <property type="match status" value="1"/>
</dbReference>
<keyword evidence="4 14" id="KW-0378">Hydrolase</keyword>
<dbReference type="EMBL" id="FQYP01000004">
    <property type="protein sequence ID" value="SHI97396.1"/>
    <property type="molecule type" value="Genomic_DNA"/>
</dbReference>
<evidence type="ECO:0000256" key="8">
    <source>
        <dbReference type="ARBA" id="ARBA00023125"/>
    </source>
</evidence>
<dbReference type="PANTHER" id="PTHR11070">
    <property type="entry name" value="UVRD / RECB / PCRA DNA HELICASE FAMILY MEMBER"/>
    <property type="match status" value="1"/>
</dbReference>
<keyword evidence="7 14" id="KW-0067">ATP-binding</keyword>
<evidence type="ECO:0000256" key="10">
    <source>
        <dbReference type="ARBA" id="ARBA00023235"/>
    </source>
</evidence>
<dbReference type="EC" id="5.6.2.4" evidence="12"/>
<evidence type="ECO:0000313" key="17">
    <source>
        <dbReference type="EMBL" id="SHI97396.1"/>
    </source>
</evidence>
<feature type="binding site" evidence="14">
    <location>
        <begin position="12"/>
        <end position="19"/>
    </location>
    <ligand>
        <name>ATP</name>
        <dbReference type="ChEBI" id="CHEBI:30616"/>
    </ligand>
</feature>
<comment type="catalytic activity">
    <reaction evidence="13">
        <text>ATP + H2O = ADP + phosphate + H(+)</text>
        <dbReference type="Rhea" id="RHEA:13065"/>
        <dbReference type="ChEBI" id="CHEBI:15377"/>
        <dbReference type="ChEBI" id="CHEBI:15378"/>
        <dbReference type="ChEBI" id="CHEBI:30616"/>
        <dbReference type="ChEBI" id="CHEBI:43474"/>
        <dbReference type="ChEBI" id="CHEBI:456216"/>
        <dbReference type="EC" id="5.6.2.4"/>
    </reaction>
</comment>
<dbReference type="InterPro" id="IPR000212">
    <property type="entry name" value="DNA_helicase_UvrD/REP"/>
</dbReference>
<feature type="domain" description="UvrD-like helicase C-terminal" evidence="16">
    <location>
        <begin position="484"/>
        <end position="735"/>
    </location>
</feature>
<dbReference type="STRING" id="570521.SAMN04488508_104300"/>
<dbReference type="InterPro" id="IPR014017">
    <property type="entry name" value="DNA_helicase_UvrD-like_C"/>
</dbReference>
<dbReference type="InterPro" id="IPR011604">
    <property type="entry name" value="PDDEXK-like_dom_sf"/>
</dbReference>
<evidence type="ECO:0000256" key="5">
    <source>
        <dbReference type="ARBA" id="ARBA00022806"/>
    </source>
</evidence>
<dbReference type="GO" id="GO:0003677">
    <property type="term" value="F:DNA binding"/>
    <property type="evidence" value="ECO:0007669"/>
    <property type="project" value="UniProtKB-KW"/>
</dbReference>
<dbReference type="InterPro" id="IPR027417">
    <property type="entry name" value="P-loop_NTPase"/>
</dbReference>
<dbReference type="Gene3D" id="1.10.3170.10">
    <property type="entry name" value="Recbcd, chain B, domain 2"/>
    <property type="match status" value="1"/>
</dbReference>
<evidence type="ECO:0000259" key="15">
    <source>
        <dbReference type="PROSITE" id="PS51198"/>
    </source>
</evidence>
<dbReference type="GO" id="GO:0004527">
    <property type="term" value="F:exonuclease activity"/>
    <property type="evidence" value="ECO:0007669"/>
    <property type="project" value="UniProtKB-KW"/>
</dbReference>
<evidence type="ECO:0000256" key="2">
    <source>
        <dbReference type="ARBA" id="ARBA00022741"/>
    </source>
</evidence>
<proteinExistence type="predicted"/>
<dbReference type="GO" id="GO:0000725">
    <property type="term" value="P:recombinational repair"/>
    <property type="evidence" value="ECO:0007669"/>
    <property type="project" value="TreeGrafter"/>
</dbReference>
<keyword evidence="2 14" id="KW-0547">Nucleotide-binding</keyword>
<dbReference type="PROSITE" id="PS51217">
    <property type="entry name" value="UVRD_HELICASE_CTER"/>
    <property type="match status" value="1"/>
</dbReference>
<evidence type="ECO:0000256" key="3">
    <source>
        <dbReference type="ARBA" id="ARBA00022763"/>
    </source>
</evidence>
<dbReference type="Proteomes" id="UP000184432">
    <property type="component" value="Unassembled WGS sequence"/>
</dbReference>
<evidence type="ECO:0000256" key="11">
    <source>
        <dbReference type="ARBA" id="ARBA00034617"/>
    </source>
</evidence>
<feature type="domain" description="UvrD-like helicase ATP-binding" evidence="15">
    <location>
        <begin position="1"/>
        <end position="471"/>
    </location>
</feature>
<dbReference type="RefSeq" id="WP_073316113.1">
    <property type="nucleotide sequence ID" value="NZ_FQYP01000004.1"/>
</dbReference>
<dbReference type="PANTHER" id="PTHR11070:SF67">
    <property type="entry name" value="DNA 3'-5' HELICASE"/>
    <property type="match status" value="1"/>
</dbReference>
<keyword evidence="9" id="KW-0234">DNA repair</keyword>
<dbReference type="Gene3D" id="3.90.320.10">
    <property type="match status" value="1"/>
</dbReference>
<dbReference type="Pfam" id="PF13361">
    <property type="entry name" value="UvrD_C"/>
    <property type="match status" value="2"/>
</dbReference>
<name>A0A1M6FIB4_9FLAO</name>
<keyword evidence="3" id="KW-0227">DNA damage</keyword>
<organism evidence="17 18">
    <name type="scientific">Aquimarina spongiae</name>
    <dbReference type="NCBI Taxonomy" id="570521"/>
    <lineage>
        <taxon>Bacteria</taxon>
        <taxon>Pseudomonadati</taxon>
        <taxon>Bacteroidota</taxon>
        <taxon>Flavobacteriia</taxon>
        <taxon>Flavobacteriales</taxon>
        <taxon>Flavobacteriaceae</taxon>
        <taxon>Aquimarina</taxon>
    </lineage>
</organism>
<dbReference type="OrthoDB" id="9810135at2"/>
<evidence type="ECO:0000256" key="14">
    <source>
        <dbReference type="PROSITE-ProRule" id="PRU00560"/>
    </source>
</evidence>
<keyword evidence="18" id="KW-1185">Reference proteome</keyword>
<keyword evidence="10" id="KW-0413">Isomerase</keyword>
<evidence type="ECO:0000313" key="18">
    <source>
        <dbReference type="Proteomes" id="UP000184432"/>
    </source>
</evidence>
<evidence type="ECO:0000256" key="7">
    <source>
        <dbReference type="ARBA" id="ARBA00022840"/>
    </source>
</evidence>
<dbReference type="GO" id="GO:0005829">
    <property type="term" value="C:cytosol"/>
    <property type="evidence" value="ECO:0007669"/>
    <property type="project" value="TreeGrafter"/>
</dbReference>